<sequence length="110" mass="12075">MYPLLTQSLGSISVKPVIVFGLITDAQSTTPSLGRDNGASVLCLDKVGTSEFIQPVNSILLKKMHLSMLRCRYLPTETKQFPAVYAAKPNYPGSKPDNKEEESEVKNTET</sequence>
<comment type="caution">
    <text evidence="1">The sequence shown here is derived from an EMBL/GenBank/DDBJ whole genome shotgun (WGS) entry which is preliminary data.</text>
</comment>
<protein>
    <submittedName>
        <fullName evidence="1">Uncharacterized protein</fullName>
    </submittedName>
</protein>
<evidence type="ECO:0000313" key="1">
    <source>
        <dbReference type="EMBL" id="KAG8000114.1"/>
    </source>
</evidence>
<gene>
    <name evidence="1" type="ORF">GBF38_002279</name>
</gene>
<proteinExistence type="predicted"/>
<dbReference type="Proteomes" id="UP000805704">
    <property type="component" value="Chromosome 9"/>
</dbReference>
<evidence type="ECO:0000313" key="2">
    <source>
        <dbReference type="Proteomes" id="UP000805704"/>
    </source>
</evidence>
<name>A0ACB7EDR3_NIBAL</name>
<organism evidence="1 2">
    <name type="scientific">Nibea albiflora</name>
    <name type="common">Yellow drum</name>
    <name type="synonym">Corvina albiflora</name>
    <dbReference type="NCBI Taxonomy" id="240163"/>
    <lineage>
        <taxon>Eukaryota</taxon>
        <taxon>Metazoa</taxon>
        <taxon>Chordata</taxon>
        <taxon>Craniata</taxon>
        <taxon>Vertebrata</taxon>
        <taxon>Euteleostomi</taxon>
        <taxon>Actinopterygii</taxon>
        <taxon>Neopterygii</taxon>
        <taxon>Teleostei</taxon>
        <taxon>Neoteleostei</taxon>
        <taxon>Acanthomorphata</taxon>
        <taxon>Eupercaria</taxon>
        <taxon>Sciaenidae</taxon>
        <taxon>Nibea</taxon>
    </lineage>
</organism>
<accession>A0ACB7EDR3</accession>
<dbReference type="EMBL" id="CM024797">
    <property type="protein sequence ID" value="KAG8000114.1"/>
    <property type="molecule type" value="Genomic_DNA"/>
</dbReference>
<keyword evidence="2" id="KW-1185">Reference proteome</keyword>
<reference evidence="1" key="1">
    <citation type="submission" date="2020-04" db="EMBL/GenBank/DDBJ databases">
        <title>A chromosome-scale assembly and high-density genetic map of the yellow drum (Nibea albiflora) genome.</title>
        <authorList>
            <person name="Xu D."/>
            <person name="Zhang W."/>
            <person name="Chen R."/>
            <person name="Tan P."/>
            <person name="Wang L."/>
            <person name="Song H."/>
            <person name="Tian L."/>
            <person name="Zhu Q."/>
            <person name="Wang B."/>
        </authorList>
    </citation>
    <scope>NUCLEOTIDE SEQUENCE</scope>
    <source>
        <strain evidence="1">ZJHYS-2018</strain>
    </source>
</reference>